<name>A0A9W9ZSM7_9CNID</name>
<gene>
    <name evidence="1" type="ORF">OS493_006748</name>
</gene>
<protein>
    <submittedName>
        <fullName evidence="1">Uncharacterized protein</fullName>
    </submittedName>
</protein>
<evidence type="ECO:0000313" key="1">
    <source>
        <dbReference type="EMBL" id="KAJ7386735.1"/>
    </source>
</evidence>
<proteinExistence type="predicted"/>
<comment type="caution">
    <text evidence="1">The sequence shown here is derived from an EMBL/GenBank/DDBJ whole genome shotgun (WGS) entry which is preliminary data.</text>
</comment>
<dbReference type="AlphaFoldDB" id="A0A9W9ZSM7"/>
<organism evidence="1 2">
    <name type="scientific">Desmophyllum pertusum</name>
    <dbReference type="NCBI Taxonomy" id="174260"/>
    <lineage>
        <taxon>Eukaryota</taxon>
        <taxon>Metazoa</taxon>
        <taxon>Cnidaria</taxon>
        <taxon>Anthozoa</taxon>
        <taxon>Hexacorallia</taxon>
        <taxon>Scleractinia</taxon>
        <taxon>Caryophylliina</taxon>
        <taxon>Caryophylliidae</taxon>
        <taxon>Desmophyllum</taxon>
    </lineage>
</organism>
<dbReference type="Proteomes" id="UP001163046">
    <property type="component" value="Unassembled WGS sequence"/>
</dbReference>
<accession>A0A9W9ZSM7</accession>
<reference evidence="1" key="1">
    <citation type="submission" date="2023-01" db="EMBL/GenBank/DDBJ databases">
        <title>Genome assembly of the deep-sea coral Lophelia pertusa.</title>
        <authorList>
            <person name="Herrera S."/>
            <person name="Cordes E."/>
        </authorList>
    </citation>
    <scope>NUCLEOTIDE SEQUENCE</scope>
    <source>
        <strain evidence="1">USNM1676648</strain>
        <tissue evidence="1">Polyp</tissue>
    </source>
</reference>
<dbReference type="EMBL" id="MU825875">
    <property type="protein sequence ID" value="KAJ7386735.1"/>
    <property type="molecule type" value="Genomic_DNA"/>
</dbReference>
<dbReference type="OrthoDB" id="10483705at2759"/>
<keyword evidence="2" id="KW-1185">Reference proteome</keyword>
<sequence length="192" mass="22224">MVGFTQPQAALPVIQDQQNNSKGFTSRFLWLFLEPVFCQMRDSTLTPHESAQVREFKEQLETLLCCKGHLEQDIRRKMRDLGIGLVHEKLFLEDIFGSEARKELGLVEAASRDKFDAVLESLYPIWTEREMEARQLSSEDCIQFYPYFLNYIAEDMKNMMIASVRRKVGSDESMNNGIKTRMEKRSSLGLNA</sequence>
<evidence type="ECO:0000313" key="2">
    <source>
        <dbReference type="Proteomes" id="UP001163046"/>
    </source>
</evidence>